<dbReference type="AlphaFoldDB" id="A0A2A3K0Y2"/>
<reference evidence="4" key="2">
    <citation type="submission" date="2023-07" db="EMBL/GenBank/DDBJ databases">
        <title>Yangia mangrovi SAOS 153D genome.</title>
        <authorList>
            <person name="Verma A."/>
            <person name="Pal Y."/>
            <person name="Sundharam S."/>
            <person name="Bisht B."/>
            <person name="Srinivasan K."/>
        </authorList>
    </citation>
    <scope>NUCLEOTIDE SEQUENCE [LARGE SCALE GENOMIC DNA]</scope>
    <source>
        <strain evidence="4">SAOS 153D</strain>
    </source>
</reference>
<organism evidence="3">
    <name type="scientific">Alloyangia mangrovi</name>
    <dbReference type="NCBI Taxonomy" id="1779329"/>
    <lineage>
        <taxon>Bacteria</taxon>
        <taxon>Pseudomonadati</taxon>
        <taxon>Pseudomonadota</taxon>
        <taxon>Alphaproteobacteria</taxon>
        <taxon>Rhodobacterales</taxon>
        <taxon>Roseobacteraceae</taxon>
        <taxon>Alloyangia</taxon>
    </lineage>
</organism>
<keyword evidence="4" id="KW-1185">Reference proteome</keyword>
<name>A0A2A3K0Y2_9RHOB</name>
<dbReference type="Pfam" id="PF04993">
    <property type="entry name" value="TfoX_N"/>
    <property type="match status" value="1"/>
</dbReference>
<dbReference type="Proteomes" id="UP000217448">
    <property type="component" value="Unassembled WGS sequence"/>
</dbReference>
<dbReference type="RefSeq" id="WP_095880469.1">
    <property type="nucleotide sequence ID" value="NZ_NTHN02000008.1"/>
</dbReference>
<evidence type="ECO:0000313" key="4">
    <source>
        <dbReference type="Proteomes" id="UP000217448"/>
    </source>
</evidence>
<feature type="domain" description="TfoX N-terminal" evidence="1">
    <location>
        <begin position="16"/>
        <end position="102"/>
    </location>
</feature>
<dbReference type="EMBL" id="NTHN01000010">
    <property type="protein sequence ID" value="PBD21096.1"/>
    <property type="molecule type" value="Genomic_DNA"/>
</dbReference>
<evidence type="ECO:0000313" key="2">
    <source>
        <dbReference type="EMBL" id="MCT4369993.1"/>
    </source>
</evidence>
<dbReference type="OrthoDB" id="214902at2"/>
<dbReference type="Gene3D" id="3.30.1460.30">
    <property type="entry name" value="YgaC/TfoX-N like chaperone"/>
    <property type="match status" value="1"/>
</dbReference>
<comment type="caution">
    <text evidence="3">The sequence shown here is derived from an EMBL/GenBank/DDBJ whole genome shotgun (WGS) entry which is preliminary data.</text>
</comment>
<sequence length="109" mass="11606">MSYDEGLAETLRDDIGPLPGLTEKRMFGALCFLLDGNMICGVRAEGGLYRVGKEAQEAATALEDVGPAIMGGRRMGGYVEAAPEAMADDTTRARLTALALEFVRSLPPK</sequence>
<evidence type="ECO:0000313" key="3">
    <source>
        <dbReference type="EMBL" id="PBD21096.1"/>
    </source>
</evidence>
<dbReference type="EMBL" id="NTHN02000008">
    <property type="protein sequence ID" value="MCT4369993.1"/>
    <property type="molecule type" value="Genomic_DNA"/>
</dbReference>
<accession>A0A2A3K0Y2</accession>
<evidence type="ECO:0000259" key="1">
    <source>
        <dbReference type="Pfam" id="PF04993"/>
    </source>
</evidence>
<gene>
    <name evidence="3" type="ORF">CLG85_00470</name>
    <name evidence="2" type="ORF">CLG85_006460</name>
</gene>
<proteinExistence type="predicted"/>
<dbReference type="SUPFAM" id="SSF159894">
    <property type="entry name" value="YgaC/TfoX-N like"/>
    <property type="match status" value="1"/>
</dbReference>
<reference evidence="2" key="3">
    <citation type="submission" date="2024-05" db="EMBL/GenBank/DDBJ databases">
        <title>Yangia mangrovi SAOS 153D genome.</title>
        <authorList>
            <person name="Verma A."/>
            <person name="Pal Y."/>
            <person name="Sundharam S."/>
            <person name="Bisht B."/>
            <person name="Srinivasan K."/>
        </authorList>
    </citation>
    <scope>NUCLEOTIDE SEQUENCE</scope>
    <source>
        <strain evidence="2">SAOS 153D</strain>
    </source>
</reference>
<reference evidence="3" key="1">
    <citation type="submission" date="2017-09" db="EMBL/GenBank/DDBJ databases">
        <title>Yangia sp. SAOS 153D whole genome sequencing.</title>
        <authorList>
            <person name="Verma A."/>
            <person name="Krishnamurthi S."/>
        </authorList>
    </citation>
    <scope>NUCLEOTIDE SEQUENCE [LARGE SCALE GENOMIC DNA]</scope>
    <source>
        <strain evidence="3">SAOS 153D</strain>
    </source>
</reference>
<protein>
    <submittedName>
        <fullName evidence="2">TfoX/Sxy family protein</fullName>
    </submittedName>
</protein>
<dbReference type="InterPro" id="IPR007076">
    <property type="entry name" value="TfoX_N"/>
</dbReference>